<dbReference type="Pfam" id="PF01590">
    <property type="entry name" value="GAF"/>
    <property type="match status" value="1"/>
</dbReference>
<dbReference type="EMBL" id="CP004393">
    <property type="protein sequence ID" value="AJE47576.1"/>
    <property type="molecule type" value="Genomic_DNA"/>
</dbReference>
<dbReference type="InterPro" id="IPR002197">
    <property type="entry name" value="HTH_Fis"/>
</dbReference>
<dbReference type="InterPro" id="IPR003018">
    <property type="entry name" value="GAF"/>
</dbReference>
<dbReference type="AlphaFoldDB" id="A0A0B5E3E2"/>
<evidence type="ECO:0000256" key="5">
    <source>
        <dbReference type="ARBA" id="ARBA00023125"/>
    </source>
</evidence>
<reference evidence="8 9" key="1">
    <citation type="journal article" date="2014" name="Int. J. Syst. Evol. Microbiol.">
        <title>Celeribacter indicus sp. nov., a polycyclic aromatic hydrocarbon-degrading bacterium from deep-sea sediment and reclassification of Huaishuia halophila as Celeribacter halophilus comb. nov.</title>
        <authorList>
            <person name="Lai Q."/>
            <person name="Cao J."/>
            <person name="Yuan J."/>
            <person name="Li F."/>
            <person name="Shao Z."/>
        </authorList>
    </citation>
    <scope>NUCLEOTIDE SEQUENCE [LARGE SCALE GENOMIC DNA]</scope>
    <source>
        <strain evidence="8">P73</strain>
    </source>
</reference>
<protein>
    <submittedName>
        <fullName evidence="8">Fis family GAF modulated sigma54 specific transcriptional regulator</fullName>
    </submittedName>
</protein>
<keyword evidence="1" id="KW-0547">Nucleotide-binding</keyword>
<keyword evidence="4" id="KW-0805">Transcription regulation</keyword>
<name>A0A0B5E3E2_9RHOB</name>
<evidence type="ECO:0000256" key="4">
    <source>
        <dbReference type="ARBA" id="ARBA00023015"/>
    </source>
</evidence>
<dbReference type="GO" id="GO:0000160">
    <property type="term" value="P:phosphorelay signal transduction system"/>
    <property type="evidence" value="ECO:0007669"/>
    <property type="project" value="UniProtKB-KW"/>
</dbReference>
<dbReference type="SUPFAM" id="SSF46689">
    <property type="entry name" value="Homeodomain-like"/>
    <property type="match status" value="1"/>
</dbReference>
<dbReference type="SMART" id="SM00382">
    <property type="entry name" value="AAA"/>
    <property type="match status" value="1"/>
</dbReference>
<evidence type="ECO:0000256" key="6">
    <source>
        <dbReference type="ARBA" id="ARBA00023163"/>
    </source>
</evidence>
<keyword evidence="5" id="KW-0238">DNA-binding</keyword>
<dbReference type="PROSITE" id="PS50045">
    <property type="entry name" value="SIGMA54_INTERACT_4"/>
    <property type="match status" value="1"/>
</dbReference>
<dbReference type="PRINTS" id="PR01590">
    <property type="entry name" value="HTHFIS"/>
</dbReference>
<dbReference type="GO" id="GO:0005524">
    <property type="term" value="F:ATP binding"/>
    <property type="evidence" value="ECO:0007669"/>
    <property type="project" value="UniProtKB-KW"/>
</dbReference>
<keyword evidence="2" id="KW-0067">ATP-binding</keyword>
<dbReference type="InterPro" id="IPR025662">
    <property type="entry name" value="Sigma_54_int_dom_ATP-bd_1"/>
</dbReference>
<dbReference type="SUPFAM" id="SSF52540">
    <property type="entry name" value="P-loop containing nucleoside triphosphate hydrolases"/>
    <property type="match status" value="1"/>
</dbReference>
<dbReference type="InterPro" id="IPR058031">
    <property type="entry name" value="AAA_lid_NorR"/>
</dbReference>
<keyword evidence="9" id="KW-1185">Reference proteome</keyword>
<dbReference type="STRING" id="1208324.P73_2861"/>
<dbReference type="InterPro" id="IPR027417">
    <property type="entry name" value="P-loop_NTPase"/>
</dbReference>
<dbReference type="Gene3D" id="1.10.8.60">
    <property type="match status" value="1"/>
</dbReference>
<dbReference type="Proteomes" id="UP000031521">
    <property type="component" value="Chromosome"/>
</dbReference>
<dbReference type="GO" id="GO:0043565">
    <property type="term" value="F:sequence-specific DNA binding"/>
    <property type="evidence" value="ECO:0007669"/>
    <property type="project" value="InterPro"/>
</dbReference>
<dbReference type="PROSITE" id="PS00675">
    <property type="entry name" value="SIGMA54_INTERACT_1"/>
    <property type="match status" value="1"/>
</dbReference>
<proteinExistence type="predicted"/>
<evidence type="ECO:0000256" key="3">
    <source>
        <dbReference type="ARBA" id="ARBA00023012"/>
    </source>
</evidence>
<gene>
    <name evidence="8" type="ORF">P73_2861</name>
</gene>
<dbReference type="Gene3D" id="3.40.50.300">
    <property type="entry name" value="P-loop containing nucleotide triphosphate hydrolases"/>
    <property type="match status" value="1"/>
</dbReference>
<accession>A0A0B5E3E2</accession>
<dbReference type="PANTHER" id="PTHR32071">
    <property type="entry name" value="TRANSCRIPTIONAL REGULATORY PROTEIN"/>
    <property type="match status" value="1"/>
</dbReference>
<dbReference type="InterPro" id="IPR029016">
    <property type="entry name" value="GAF-like_dom_sf"/>
</dbReference>
<dbReference type="InterPro" id="IPR003593">
    <property type="entry name" value="AAA+_ATPase"/>
</dbReference>
<evidence type="ECO:0000256" key="2">
    <source>
        <dbReference type="ARBA" id="ARBA00022840"/>
    </source>
</evidence>
<dbReference type="CDD" id="cd00009">
    <property type="entry name" value="AAA"/>
    <property type="match status" value="1"/>
</dbReference>
<sequence length="594" mass="65220">MVRKADWEDFMAVGRVSPNIRHEILESWKRSGRRPVSQMTCAPILGDEDLARQRAMARRLRRGAQAALNRAGRLLNKSGDIFLLCDGSGVVLDAVGDSCTLERAGENHLHLGGQWSEEAIGTNAIGTAIHLGVPVMIREAEHYCEAIQRWNCAATPVREPGTGRLLGVVDISWPGDMAQTNAAALSSALALQVETELTRMVSREREALMEHLHLRRLRRGNEPMLIMDRSGADVFSTQDFARFCEDDAALSWLRGQIPDLIDQSPERIAEALSDCVHGTDLEVIEKEGEAIGVMIALRRRKAQATDVGAELARIGQVGEVTARLCAQAQKLAGTMIPILIEGETGTGKTYLAEAIHRASGQAEGPFELIDCAELTEAGLREHIAADRFGTGGGVLCLNSPGAALPVVQKLLLTVLERAEARGTRIISMSMRTLYDEMQKDAFRSDLYYRIAGVRLQIPPLRERPEEIAPLLRQLVQRHGARQDGREIRFTSGAMAALESYTWPGNLREMDNLIAALDALSPTGLIDDRTLPPEFRQRSRGDRADTLREVERAEILGAVAAEDGNLSRAARRLGIARSTLYLKLDSYGIARPQKA</sequence>
<dbReference type="InterPro" id="IPR009057">
    <property type="entry name" value="Homeodomain-like_sf"/>
</dbReference>
<keyword evidence="3" id="KW-0902">Two-component regulatory system</keyword>
<dbReference type="InterPro" id="IPR002078">
    <property type="entry name" value="Sigma_54_int"/>
</dbReference>
<evidence type="ECO:0000313" key="9">
    <source>
        <dbReference type="Proteomes" id="UP000031521"/>
    </source>
</evidence>
<evidence type="ECO:0000259" key="7">
    <source>
        <dbReference type="PROSITE" id="PS50045"/>
    </source>
</evidence>
<dbReference type="HOGENOM" id="CLU_000445_8_12_5"/>
<dbReference type="Gene3D" id="1.10.10.60">
    <property type="entry name" value="Homeodomain-like"/>
    <property type="match status" value="1"/>
</dbReference>
<evidence type="ECO:0000256" key="1">
    <source>
        <dbReference type="ARBA" id="ARBA00022741"/>
    </source>
</evidence>
<organism evidence="8 9">
    <name type="scientific">Celeribacter indicus</name>
    <dbReference type="NCBI Taxonomy" id="1208324"/>
    <lineage>
        <taxon>Bacteria</taxon>
        <taxon>Pseudomonadati</taxon>
        <taxon>Pseudomonadota</taxon>
        <taxon>Alphaproteobacteria</taxon>
        <taxon>Rhodobacterales</taxon>
        <taxon>Roseobacteraceae</taxon>
        <taxon>Celeribacter</taxon>
    </lineage>
</organism>
<dbReference type="Pfam" id="PF14532">
    <property type="entry name" value="Sigma54_activ_2"/>
    <property type="match status" value="1"/>
</dbReference>
<dbReference type="GO" id="GO:0006355">
    <property type="term" value="P:regulation of DNA-templated transcription"/>
    <property type="evidence" value="ECO:0007669"/>
    <property type="project" value="InterPro"/>
</dbReference>
<dbReference type="Pfam" id="PF25601">
    <property type="entry name" value="AAA_lid_14"/>
    <property type="match status" value="1"/>
</dbReference>
<evidence type="ECO:0000313" key="8">
    <source>
        <dbReference type="EMBL" id="AJE47576.1"/>
    </source>
</evidence>
<feature type="domain" description="Sigma-54 factor interaction" evidence="7">
    <location>
        <begin position="323"/>
        <end position="518"/>
    </location>
</feature>
<dbReference type="KEGG" id="cid:P73_2861"/>
<keyword evidence="6" id="KW-0804">Transcription</keyword>
<dbReference type="Pfam" id="PF02954">
    <property type="entry name" value="HTH_8"/>
    <property type="match status" value="1"/>
</dbReference>
<dbReference type="Gene3D" id="3.30.450.40">
    <property type="match status" value="1"/>
</dbReference>